<sequence>MRAAIIARDKPDHQTVRQETRTAHLAYIDATRVVERAGPLLDDAGDMVGSLIILDVHNIEAAWNWAEGDPYAKAGLFESVTVMEWKQVIG</sequence>
<dbReference type="Proteomes" id="UP000198885">
    <property type="component" value="Unassembled WGS sequence"/>
</dbReference>
<dbReference type="InterPro" id="IPR005545">
    <property type="entry name" value="YCII"/>
</dbReference>
<evidence type="ECO:0000259" key="2">
    <source>
        <dbReference type="Pfam" id="PF03795"/>
    </source>
</evidence>
<dbReference type="InterPro" id="IPR051807">
    <property type="entry name" value="Sec-metab_biosynth-assoc"/>
</dbReference>
<dbReference type="EMBL" id="FOGU01000005">
    <property type="protein sequence ID" value="SES07520.1"/>
    <property type="molecule type" value="Genomic_DNA"/>
</dbReference>
<dbReference type="AlphaFoldDB" id="A0A1H9UD75"/>
<evidence type="ECO:0000256" key="1">
    <source>
        <dbReference type="ARBA" id="ARBA00007689"/>
    </source>
</evidence>
<feature type="domain" description="YCII-related" evidence="2">
    <location>
        <begin position="1"/>
        <end position="86"/>
    </location>
</feature>
<dbReference type="InterPro" id="IPR011008">
    <property type="entry name" value="Dimeric_a/b-barrel"/>
</dbReference>
<dbReference type="RefSeq" id="WP_092693132.1">
    <property type="nucleotide sequence ID" value="NZ_CBDDGO010000004.1"/>
</dbReference>
<gene>
    <name evidence="3" type="ORF">SAMN04490244_105215</name>
</gene>
<dbReference type="STRING" id="641238.SAMN04490244_105215"/>
<dbReference type="Gene3D" id="3.30.70.1060">
    <property type="entry name" value="Dimeric alpha+beta barrel"/>
    <property type="match status" value="1"/>
</dbReference>
<reference evidence="3 4" key="1">
    <citation type="submission" date="2016-10" db="EMBL/GenBank/DDBJ databases">
        <authorList>
            <person name="de Groot N.N."/>
        </authorList>
    </citation>
    <scope>NUCLEOTIDE SEQUENCE [LARGE SCALE GENOMIC DNA]</scope>
    <source>
        <strain evidence="3 4">DSM 23042</strain>
    </source>
</reference>
<dbReference type="Pfam" id="PF03795">
    <property type="entry name" value="YCII"/>
    <property type="match status" value="1"/>
</dbReference>
<organism evidence="3 4">
    <name type="scientific">Tranquillimonas rosea</name>
    <dbReference type="NCBI Taxonomy" id="641238"/>
    <lineage>
        <taxon>Bacteria</taxon>
        <taxon>Pseudomonadati</taxon>
        <taxon>Pseudomonadota</taxon>
        <taxon>Alphaproteobacteria</taxon>
        <taxon>Rhodobacterales</taxon>
        <taxon>Roseobacteraceae</taxon>
        <taxon>Tranquillimonas</taxon>
    </lineage>
</organism>
<keyword evidence="4" id="KW-1185">Reference proteome</keyword>
<proteinExistence type="inferred from homology"/>
<evidence type="ECO:0000313" key="4">
    <source>
        <dbReference type="Proteomes" id="UP000198885"/>
    </source>
</evidence>
<evidence type="ECO:0000313" key="3">
    <source>
        <dbReference type="EMBL" id="SES07520.1"/>
    </source>
</evidence>
<dbReference type="SUPFAM" id="SSF54909">
    <property type="entry name" value="Dimeric alpha+beta barrel"/>
    <property type="match status" value="1"/>
</dbReference>
<accession>A0A1H9UD75</accession>
<dbReference type="PANTHER" id="PTHR33606">
    <property type="entry name" value="PROTEIN YCII"/>
    <property type="match status" value="1"/>
</dbReference>
<protein>
    <recommendedName>
        <fullName evidence="2">YCII-related domain-containing protein</fullName>
    </recommendedName>
</protein>
<comment type="similarity">
    <text evidence="1">Belongs to the YciI family.</text>
</comment>
<name>A0A1H9UD75_9RHOB</name>
<dbReference type="OrthoDB" id="2293521at2"/>
<dbReference type="PANTHER" id="PTHR33606:SF3">
    <property type="entry name" value="PROTEIN YCII"/>
    <property type="match status" value="1"/>
</dbReference>